<dbReference type="GO" id="GO:0043565">
    <property type="term" value="F:sequence-specific DNA binding"/>
    <property type="evidence" value="ECO:0007669"/>
    <property type="project" value="InterPro"/>
</dbReference>
<keyword evidence="4" id="KW-0288">FMN</keyword>
<dbReference type="Pfam" id="PF00320">
    <property type="entry name" value="GATA"/>
    <property type="match status" value="1"/>
</dbReference>
<dbReference type="InterPro" id="IPR001610">
    <property type="entry name" value="PAC"/>
</dbReference>
<accession>A0A126X2C8</accession>
<reference evidence="20" key="1">
    <citation type="journal article" date="2016" name="Proc. Natl. Acad. Sci. U.S.A.">
        <title>Functional and topological diversity of LOV domain photoreceptors.</title>
        <authorList>
            <person name="Glantz S.T."/>
            <person name="Carpenter E.J."/>
            <person name="Melkonian M."/>
            <person name="Gardner K.H."/>
            <person name="Boyden E.S."/>
            <person name="Wong G.K."/>
            <person name="Chow B.Y."/>
        </authorList>
    </citation>
    <scope>NUCLEOTIDE SEQUENCE</scope>
    <source>
        <strain evidence="20">TMAJ_2184442</strain>
    </source>
</reference>
<protein>
    <submittedName>
        <fullName evidence="20">Putative LOV domain-containing protein</fullName>
    </submittedName>
</protein>
<dbReference type="InterPro" id="IPR013088">
    <property type="entry name" value="Znf_NHR/GATA"/>
</dbReference>
<feature type="region of interest" description="Disordered" evidence="16">
    <location>
        <begin position="118"/>
        <end position="219"/>
    </location>
</feature>
<dbReference type="InterPro" id="IPR000700">
    <property type="entry name" value="PAS-assoc_C"/>
</dbReference>
<evidence type="ECO:0000256" key="4">
    <source>
        <dbReference type="ARBA" id="ARBA00022643"/>
    </source>
</evidence>
<dbReference type="InterPro" id="IPR000014">
    <property type="entry name" value="PAS"/>
</dbReference>
<dbReference type="GO" id="GO:0009881">
    <property type="term" value="F:photoreceptor activity"/>
    <property type="evidence" value="ECO:0007669"/>
    <property type="project" value="UniProtKB-KW"/>
</dbReference>
<dbReference type="Pfam" id="PF13426">
    <property type="entry name" value="PAS_9"/>
    <property type="match status" value="1"/>
</dbReference>
<dbReference type="PROSITE" id="PS50112">
    <property type="entry name" value="PAS"/>
    <property type="match status" value="2"/>
</dbReference>
<feature type="region of interest" description="Disordered" evidence="16">
    <location>
        <begin position="817"/>
        <end position="856"/>
    </location>
</feature>
<dbReference type="AlphaFoldDB" id="A0A126X2C8"/>
<dbReference type="SUPFAM" id="SSF57716">
    <property type="entry name" value="Glucocorticoid receptor-like (DNA-binding domain)"/>
    <property type="match status" value="1"/>
</dbReference>
<dbReference type="PROSITE" id="PS50113">
    <property type="entry name" value="PAC"/>
    <property type="match status" value="1"/>
</dbReference>
<dbReference type="CDD" id="cd00130">
    <property type="entry name" value="PAS"/>
    <property type="match status" value="3"/>
</dbReference>
<keyword evidence="7 15" id="KW-0863">Zinc-finger</keyword>
<proteinExistence type="evidence at transcript level"/>
<evidence type="ECO:0000259" key="18">
    <source>
        <dbReference type="PROSITE" id="PS50113"/>
    </source>
</evidence>
<dbReference type="SMART" id="SM00401">
    <property type="entry name" value="ZnF_GATA"/>
    <property type="match status" value="1"/>
</dbReference>
<evidence type="ECO:0000256" key="2">
    <source>
        <dbReference type="ARBA" id="ARBA00022606"/>
    </source>
</evidence>
<keyword evidence="12" id="KW-0010">Activator</keyword>
<evidence type="ECO:0000256" key="14">
    <source>
        <dbReference type="ARBA" id="ARBA00023170"/>
    </source>
</evidence>
<dbReference type="Gene3D" id="3.30.450.20">
    <property type="entry name" value="PAS domain"/>
    <property type="match status" value="3"/>
</dbReference>
<dbReference type="PROSITE" id="PS00344">
    <property type="entry name" value="GATA_ZN_FINGER_1"/>
    <property type="match status" value="1"/>
</dbReference>
<evidence type="ECO:0000256" key="16">
    <source>
        <dbReference type="SAM" id="MobiDB-lite"/>
    </source>
</evidence>
<organism evidence="20">
    <name type="scientific">Neckera douglasii</name>
    <dbReference type="NCBI Taxonomy" id="140378"/>
    <lineage>
        <taxon>Eukaryota</taxon>
        <taxon>Viridiplantae</taxon>
        <taxon>Streptophyta</taxon>
        <taxon>Embryophyta</taxon>
        <taxon>Bryophyta</taxon>
        <taxon>Bryophytina</taxon>
        <taxon>Bryopsida</taxon>
        <taxon>Bryidae</taxon>
        <taxon>Hypnanae</taxon>
        <taxon>Hypnales</taxon>
        <taxon>Neckeraceae</taxon>
        <taxon>Neckera</taxon>
    </lineage>
</organism>
<evidence type="ECO:0000256" key="13">
    <source>
        <dbReference type="ARBA" id="ARBA00023163"/>
    </source>
</evidence>
<evidence type="ECO:0000256" key="5">
    <source>
        <dbReference type="ARBA" id="ARBA00022723"/>
    </source>
</evidence>
<dbReference type="GO" id="GO:0008270">
    <property type="term" value="F:zinc ion binding"/>
    <property type="evidence" value="ECO:0007669"/>
    <property type="project" value="UniProtKB-KW"/>
</dbReference>
<keyword evidence="1" id="KW-0600">Photoreceptor protein</keyword>
<dbReference type="EMBL" id="KU701083">
    <property type="protein sequence ID" value="AML78744.1"/>
    <property type="molecule type" value="mRNA"/>
</dbReference>
<evidence type="ECO:0000256" key="3">
    <source>
        <dbReference type="ARBA" id="ARBA00022630"/>
    </source>
</evidence>
<keyword evidence="2" id="KW-0716">Sensory transduction</keyword>
<evidence type="ECO:0000259" key="17">
    <source>
        <dbReference type="PROSITE" id="PS50112"/>
    </source>
</evidence>
<evidence type="ECO:0000259" key="19">
    <source>
        <dbReference type="PROSITE" id="PS50114"/>
    </source>
</evidence>
<evidence type="ECO:0000256" key="12">
    <source>
        <dbReference type="ARBA" id="ARBA00023159"/>
    </source>
</evidence>
<dbReference type="Pfam" id="PF08447">
    <property type="entry name" value="PAS_3"/>
    <property type="match status" value="1"/>
</dbReference>
<dbReference type="CDD" id="cd00202">
    <property type="entry name" value="ZnF_GATA"/>
    <property type="match status" value="1"/>
</dbReference>
<feature type="domain" description="GATA-type" evidence="19">
    <location>
        <begin position="833"/>
        <end position="868"/>
    </location>
</feature>
<dbReference type="InterPro" id="IPR000679">
    <property type="entry name" value="Znf_GATA"/>
</dbReference>
<sequence>MAKSPGSPEVAMTSPLDFSLYLEAIPRPLQTGDRRFSQEMEVNEYGPTQTTASMNVDNSYFDLNKATQQGASASSFDFASQLSAPPFLQADSTKCLVAGSAYSDVATQATSEAGDHYPSVAPVLVDDHDSSSMLSPDQPAPQELLRPEAPKPPTRNCSSAGSSDSQRPTLSSTATSSFDSTTTSTTQDTSTFPESAASGLPDRRPLSETPPRPLDAGRLVSFAPGTGNYTGIYSSSGFDLLGALVRIATRPNPQINIGPVDTGCSFTVTDARKYDQPIIFASPNFSRLTGYENHEIIGRNCRFLQAPGGKVRQGSKRQYTDSSAVWHLKSLILAGKESQASVINYRKNGTPFINLVTVIPITWDSDEIAYFVGFQVDLVEQPHAILEKMRDGTYFVDYALVGRSDNLGGIRTVSTADADDSFGYREAHSGAEPAAVDTSSILDVISSQGLGGLDNDDAQKAWYRSVLDNSDDFVHVVSLKGAFLYVSPSCKTLLEYDKSELLGKSITSICHPSDSVPVMRELKESSNAQGHPTVSLLYRARRKNSGYIWIEAQGKLHVEHGKGRKCLILVGRHRPAYKMSWTDLERAGGLAEVEFWSKLSLEGMCLYATPSVESVLAFTPDEMIGTAFSQLVPDGGNADVLKAIADAAAGHPVTLKHQLKNRQGQFVEVVTNFFTSHKEPPLTPRTGSPTPIAHVPTVIAQTIEARSFARRQALKEKVAKSPRTQKTSLSFSYDDLCIMRPESLKDKAASATAPAGTYSAVPSTFRTLKGHPSHQNDNIFAELDTTKTSSWQFELHQLKLTNRRLREELEALEAAVKKRKRNPEDDPMPPPPPPGGRACANCGKSDSPEWRKGPSGARDLCNACGLRYSKAVSATAQGGTPGKARSSSAGHGGLPRSSRESSNSHMEM</sequence>
<dbReference type="PROSITE" id="PS50114">
    <property type="entry name" value="GATA_ZN_FINGER_2"/>
    <property type="match status" value="1"/>
</dbReference>
<dbReference type="NCBIfam" id="TIGR00229">
    <property type="entry name" value="sensory_box"/>
    <property type="match status" value="1"/>
</dbReference>
<evidence type="ECO:0000256" key="11">
    <source>
        <dbReference type="ARBA" id="ARBA00023125"/>
    </source>
</evidence>
<dbReference type="GO" id="GO:0005634">
    <property type="term" value="C:nucleus"/>
    <property type="evidence" value="ECO:0007669"/>
    <property type="project" value="TreeGrafter"/>
</dbReference>
<feature type="domain" description="PAS" evidence="17">
    <location>
        <begin position="459"/>
        <end position="529"/>
    </location>
</feature>
<evidence type="ECO:0000256" key="15">
    <source>
        <dbReference type="PROSITE-ProRule" id="PRU00094"/>
    </source>
</evidence>
<keyword evidence="10" id="KW-0805">Transcription regulation</keyword>
<evidence type="ECO:0000256" key="1">
    <source>
        <dbReference type="ARBA" id="ARBA00022543"/>
    </source>
</evidence>
<dbReference type="FunFam" id="3.30.450.20:FF:000064">
    <property type="entry name" value="Vivid PAS protein VVD"/>
    <property type="match status" value="1"/>
</dbReference>
<evidence type="ECO:0000313" key="20">
    <source>
        <dbReference type="EMBL" id="AML78744.1"/>
    </source>
</evidence>
<evidence type="ECO:0000256" key="7">
    <source>
        <dbReference type="ARBA" id="ARBA00022771"/>
    </source>
</evidence>
<keyword evidence="9" id="KW-0157">Chromophore</keyword>
<dbReference type="InterPro" id="IPR035965">
    <property type="entry name" value="PAS-like_dom_sf"/>
</dbReference>
<dbReference type="GO" id="GO:0006355">
    <property type="term" value="P:regulation of DNA-templated transcription"/>
    <property type="evidence" value="ECO:0007669"/>
    <property type="project" value="InterPro"/>
</dbReference>
<keyword evidence="6" id="KW-0677">Repeat</keyword>
<keyword evidence="3" id="KW-0285">Flavoprotein</keyword>
<feature type="domain" description="PAS" evidence="17">
    <location>
        <begin position="278"/>
        <end position="300"/>
    </location>
</feature>
<keyword evidence="8" id="KW-0862">Zinc</keyword>
<dbReference type="PANTHER" id="PTHR47429">
    <property type="entry name" value="PROTEIN TWIN LOV 1"/>
    <property type="match status" value="1"/>
</dbReference>
<keyword evidence="5" id="KW-0479">Metal-binding</keyword>
<dbReference type="GO" id="GO:0009637">
    <property type="term" value="P:response to blue light"/>
    <property type="evidence" value="ECO:0007669"/>
    <property type="project" value="UniProtKB-ARBA"/>
</dbReference>
<dbReference type="SMART" id="SM00086">
    <property type="entry name" value="PAC"/>
    <property type="match status" value="2"/>
</dbReference>
<feature type="domain" description="PAC" evidence="18">
    <location>
        <begin position="336"/>
        <end position="390"/>
    </location>
</feature>
<keyword evidence="11" id="KW-0238">DNA-binding</keyword>
<evidence type="ECO:0000256" key="8">
    <source>
        <dbReference type="ARBA" id="ARBA00022833"/>
    </source>
</evidence>
<dbReference type="Gene3D" id="3.30.50.10">
    <property type="entry name" value="Erythroid Transcription Factor GATA-1, subunit A"/>
    <property type="match status" value="1"/>
</dbReference>
<name>A0A126X2C8_9BRYO</name>
<evidence type="ECO:0000256" key="9">
    <source>
        <dbReference type="ARBA" id="ARBA00022991"/>
    </source>
</evidence>
<evidence type="ECO:0000256" key="6">
    <source>
        <dbReference type="ARBA" id="ARBA00022737"/>
    </source>
</evidence>
<dbReference type="InterPro" id="IPR013655">
    <property type="entry name" value="PAS_fold_3"/>
</dbReference>
<evidence type="ECO:0000256" key="10">
    <source>
        <dbReference type="ARBA" id="ARBA00023015"/>
    </source>
</evidence>
<dbReference type="SUPFAM" id="SSF55785">
    <property type="entry name" value="PYP-like sensor domain (PAS domain)"/>
    <property type="match status" value="3"/>
</dbReference>
<keyword evidence="14" id="KW-0675">Receptor</keyword>
<feature type="region of interest" description="Disordered" evidence="16">
    <location>
        <begin position="873"/>
        <end position="908"/>
    </location>
</feature>
<feature type="compositionally biased region" description="Polar residues" evidence="16">
    <location>
        <begin position="155"/>
        <end position="168"/>
    </location>
</feature>
<keyword evidence="13" id="KW-0804">Transcription</keyword>
<dbReference type="PANTHER" id="PTHR47429:SF7">
    <property type="entry name" value="GATA-FACTOR"/>
    <property type="match status" value="1"/>
</dbReference>
<dbReference type="SMART" id="SM00091">
    <property type="entry name" value="PAS"/>
    <property type="match status" value="3"/>
</dbReference>
<feature type="compositionally biased region" description="Low complexity" evidence="16">
    <location>
        <begin position="169"/>
        <end position="191"/>
    </location>
</feature>